<keyword evidence="2" id="KW-1185">Reference proteome</keyword>
<protein>
    <recommendedName>
        <fullName evidence="3">DUF3828 domain-containing protein</fullName>
    </recommendedName>
</protein>
<name>A0ABV6BUE7_9FLAO</name>
<evidence type="ECO:0008006" key="3">
    <source>
        <dbReference type="Google" id="ProtNLM"/>
    </source>
</evidence>
<evidence type="ECO:0000313" key="2">
    <source>
        <dbReference type="Proteomes" id="UP001589734"/>
    </source>
</evidence>
<comment type="caution">
    <text evidence="1">The sequence shown here is derived from an EMBL/GenBank/DDBJ whole genome shotgun (WGS) entry which is preliminary data.</text>
</comment>
<dbReference type="PROSITE" id="PS51257">
    <property type="entry name" value="PROKAR_LIPOPROTEIN"/>
    <property type="match status" value="1"/>
</dbReference>
<dbReference type="RefSeq" id="WP_379683606.1">
    <property type="nucleotide sequence ID" value="NZ_JBHLYW010000011.1"/>
</dbReference>
<organism evidence="1 2">
    <name type="scientific">Flavobacterium procerum</name>
    <dbReference type="NCBI Taxonomy" id="1455569"/>
    <lineage>
        <taxon>Bacteria</taxon>
        <taxon>Pseudomonadati</taxon>
        <taxon>Bacteroidota</taxon>
        <taxon>Flavobacteriia</taxon>
        <taxon>Flavobacteriales</taxon>
        <taxon>Flavobacteriaceae</taxon>
        <taxon>Flavobacterium</taxon>
    </lineage>
</organism>
<gene>
    <name evidence="1" type="ORF">ACFFLS_18580</name>
</gene>
<proteinExistence type="predicted"/>
<dbReference type="EMBL" id="JBHLYW010000011">
    <property type="protein sequence ID" value="MFC0079060.1"/>
    <property type="molecule type" value="Genomic_DNA"/>
</dbReference>
<dbReference type="Proteomes" id="UP001589734">
    <property type="component" value="Unassembled WGS sequence"/>
</dbReference>
<evidence type="ECO:0000313" key="1">
    <source>
        <dbReference type="EMBL" id="MFC0079060.1"/>
    </source>
</evidence>
<dbReference type="Gene3D" id="3.10.450.50">
    <property type="match status" value="1"/>
</dbReference>
<sequence>MIKFKLTLFLTAILLTACNQNKTADKPLKSSPLEREKVETKEDKVKNALTFINGYTDNANKMNKAVGMQEWVNSSSLATPHFKKELKRIMDEAYKEDPELGLGSDPVFDAQDNPNAFELESLDENTNYLIVKGKDWPEFTLSMKVVKVNGKWLVDGCGIVNIPNDKRRSRE</sequence>
<reference evidence="1 2" key="1">
    <citation type="submission" date="2024-09" db="EMBL/GenBank/DDBJ databases">
        <authorList>
            <person name="Sun Q."/>
            <person name="Mori K."/>
        </authorList>
    </citation>
    <scope>NUCLEOTIDE SEQUENCE [LARGE SCALE GENOMIC DNA]</scope>
    <source>
        <strain evidence="1 2">CGMCC 1.12926</strain>
    </source>
</reference>
<accession>A0ABV6BUE7</accession>